<protein>
    <submittedName>
        <fullName evidence="2">TUTase domain-containing protein</fullName>
    </submittedName>
</protein>
<evidence type="ECO:0000313" key="3">
    <source>
        <dbReference type="Proteomes" id="UP001237642"/>
    </source>
</evidence>
<dbReference type="CDD" id="cd05402">
    <property type="entry name" value="NT_PAP_TUTase"/>
    <property type="match status" value="1"/>
</dbReference>
<feature type="domain" description="Poly(A) RNA polymerase mitochondrial-like central palm" evidence="1">
    <location>
        <begin position="34"/>
        <end position="178"/>
    </location>
</feature>
<keyword evidence="3" id="KW-1185">Reference proteome</keyword>
<gene>
    <name evidence="2" type="ORF">POM88_032026</name>
</gene>
<evidence type="ECO:0000259" key="1">
    <source>
        <dbReference type="Pfam" id="PF22600"/>
    </source>
</evidence>
<comment type="caution">
    <text evidence="2">The sequence shown here is derived from an EMBL/GenBank/DDBJ whole genome shotgun (WGS) entry which is preliminary data.</text>
</comment>
<dbReference type="Gene3D" id="3.30.460.10">
    <property type="entry name" value="Beta Polymerase, domain 2"/>
    <property type="match status" value="1"/>
</dbReference>
<accession>A0AAD8HZC5</accession>
<dbReference type="InterPro" id="IPR043519">
    <property type="entry name" value="NT_sf"/>
</dbReference>
<dbReference type="SUPFAM" id="SSF81301">
    <property type="entry name" value="Nucleotidyltransferase"/>
    <property type="match status" value="1"/>
</dbReference>
<dbReference type="Gene3D" id="1.10.1410.10">
    <property type="match status" value="1"/>
</dbReference>
<evidence type="ECO:0000313" key="2">
    <source>
        <dbReference type="EMBL" id="KAK1375833.1"/>
    </source>
</evidence>
<dbReference type="SUPFAM" id="SSF81631">
    <property type="entry name" value="PAP/OAS1 substrate-binding domain"/>
    <property type="match status" value="1"/>
</dbReference>
<organism evidence="2 3">
    <name type="scientific">Heracleum sosnowskyi</name>
    <dbReference type="NCBI Taxonomy" id="360622"/>
    <lineage>
        <taxon>Eukaryota</taxon>
        <taxon>Viridiplantae</taxon>
        <taxon>Streptophyta</taxon>
        <taxon>Embryophyta</taxon>
        <taxon>Tracheophyta</taxon>
        <taxon>Spermatophyta</taxon>
        <taxon>Magnoliopsida</taxon>
        <taxon>eudicotyledons</taxon>
        <taxon>Gunneridae</taxon>
        <taxon>Pentapetalae</taxon>
        <taxon>asterids</taxon>
        <taxon>campanulids</taxon>
        <taxon>Apiales</taxon>
        <taxon>Apiaceae</taxon>
        <taxon>Apioideae</taxon>
        <taxon>apioid superclade</taxon>
        <taxon>Tordylieae</taxon>
        <taxon>Tordyliinae</taxon>
        <taxon>Heracleum</taxon>
    </lineage>
</organism>
<dbReference type="InterPro" id="IPR054708">
    <property type="entry name" value="MTPAP-like_central"/>
</dbReference>
<sequence>MTVLREKVLRKKVEKLELKGLKIHKLIPEKLSGLEELLQDVFLILQPKPSDYQNRRDLVLVFNEIAKELYGKPDHPDVEEFGSFVMDLFSPTSDLDLSVNFSKDAAEYPRDKKIKALRKFLKKFYALQSRGHVSSVKPIFSARVPILKVVDAGTGVECDISVENRDGILKSQIVHMISSIDYRFQKLCFLMKTWAKVHNINSSKDGTLNSLSIILLVTFHLQTRNPPILPPLSALFKDGTDPASVMKFVKKYSKYGKGNEESLASLFLTLLIKLSSVSTLWCKGLCASAYQGAWISKTWNSEVGCISVEDFTDRSQNVARAVKEAEIPNINKAIELSIIYIFDFMDGLIEESKLRRLLFGCDATIPASVKRSTTNGEEKANLYRPSVELYEYKPSMQTPTAVWEGRLATIPFNPTLATNSESLYGNHSVVFSDPTATKKMRTTGGWGAKPAENWVGTSNGNWGGTSGGHLINNQYPNIVNPSMVPLVGWQSKAAGVRTQPTVAAERIWSEEMRGTGAWGNSWQANVHYNINNQVPGNSVSHGTSNPVLHQTFVTRDRNLMHGQPFNHRGSR</sequence>
<dbReference type="GO" id="GO:0031123">
    <property type="term" value="P:RNA 3'-end processing"/>
    <property type="evidence" value="ECO:0007669"/>
    <property type="project" value="TreeGrafter"/>
</dbReference>
<dbReference type="PANTHER" id="PTHR12271">
    <property type="entry name" value="POLY A POLYMERASE CID PAP -RELATED"/>
    <property type="match status" value="1"/>
</dbReference>
<dbReference type="AlphaFoldDB" id="A0AAD8HZC5"/>
<dbReference type="Proteomes" id="UP001237642">
    <property type="component" value="Unassembled WGS sequence"/>
</dbReference>
<proteinExistence type="predicted"/>
<dbReference type="PANTHER" id="PTHR12271:SF134">
    <property type="entry name" value="NUCLEOTIDYLTRANSFERASE FAMILY PROTEIN"/>
    <property type="match status" value="1"/>
</dbReference>
<dbReference type="GO" id="GO:0016779">
    <property type="term" value="F:nucleotidyltransferase activity"/>
    <property type="evidence" value="ECO:0007669"/>
    <property type="project" value="TreeGrafter"/>
</dbReference>
<dbReference type="Pfam" id="PF22600">
    <property type="entry name" value="MTPAP-like_central"/>
    <property type="match status" value="1"/>
</dbReference>
<dbReference type="EMBL" id="JAUIZM010000007">
    <property type="protein sequence ID" value="KAK1375833.1"/>
    <property type="molecule type" value="Genomic_DNA"/>
</dbReference>
<reference evidence="2" key="2">
    <citation type="submission" date="2023-05" db="EMBL/GenBank/DDBJ databases">
        <authorList>
            <person name="Schelkunov M.I."/>
        </authorList>
    </citation>
    <scope>NUCLEOTIDE SEQUENCE</scope>
    <source>
        <strain evidence="2">Hsosn_3</strain>
        <tissue evidence="2">Leaf</tissue>
    </source>
</reference>
<name>A0AAD8HZC5_9APIA</name>
<reference evidence="2" key="1">
    <citation type="submission" date="2023-02" db="EMBL/GenBank/DDBJ databases">
        <title>Genome of toxic invasive species Heracleum sosnowskyi carries increased number of genes despite the absence of recent whole-genome duplications.</title>
        <authorList>
            <person name="Schelkunov M."/>
            <person name="Shtratnikova V."/>
            <person name="Makarenko M."/>
            <person name="Klepikova A."/>
            <person name="Omelchenko D."/>
            <person name="Novikova G."/>
            <person name="Obukhova E."/>
            <person name="Bogdanov V."/>
            <person name="Penin A."/>
            <person name="Logacheva M."/>
        </authorList>
    </citation>
    <scope>NUCLEOTIDE SEQUENCE</scope>
    <source>
        <strain evidence="2">Hsosn_3</strain>
        <tissue evidence="2">Leaf</tissue>
    </source>
</reference>